<keyword evidence="8 9" id="KW-0472">Membrane</keyword>
<sequence>MAVNPFQHADSASSVSGPPSGGDYLADSIFRIIALSCAALIVVLILYILWEIGGLALPAMAQHGLSFVSGTTWNVGTQEFGVLPEIWGTLYSSFLALILGGTFGVAIAIFLTQDFIHARLAAVFRTIVELLAAIPSVVYGLWGIYVVIPMLRPVAEWLHSELGFIPIFGTELSGPGMAPAALVLAIMILPTVAAITVDAFRRIPYKVKEAAYGMGTTRWEAILKVMLPTASSGILAALVLGFGRALGETMALAMLIGNSNQINLSLFAPANTLASLLASSFPEAGQIEVQALMYAAVVLLLITLIVNIVGLGIQQYTVRKFEGKT</sequence>
<dbReference type="AlphaFoldDB" id="A0A1H3ALX8"/>
<dbReference type="InterPro" id="IPR011864">
    <property type="entry name" value="Phosphate_PstC"/>
</dbReference>
<feature type="transmembrane region" description="Helical" evidence="9">
    <location>
        <begin position="180"/>
        <end position="200"/>
    </location>
</feature>
<dbReference type="GO" id="GO:0005315">
    <property type="term" value="F:phosphate transmembrane transporter activity"/>
    <property type="evidence" value="ECO:0007669"/>
    <property type="project" value="InterPro"/>
</dbReference>
<evidence type="ECO:0000256" key="5">
    <source>
        <dbReference type="ARBA" id="ARBA00022592"/>
    </source>
</evidence>
<keyword evidence="5 10" id="KW-0592">Phosphate transport</keyword>
<dbReference type="InterPro" id="IPR035906">
    <property type="entry name" value="MetI-like_sf"/>
</dbReference>
<dbReference type="STRING" id="1058.SAMN05421783_12057"/>
<dbReference type="PANTHER" id="PTHR30425:SF1">
    <property type="entry name" value="PHOSPHATE TRANSPORT SYSTEM PERMEASE PROTEIN PSTC"/>
    <property type="match status" value="1"/>
</dbReference>
<dbReference type="GO" id="GO:0006817">
    <property type="term" value="P:phosphate ion transport"/>
    <property type="evidence" value="ECO:0007669"/>
    <property type="project" value="UniProtKB-KW"/>
</dbReference>
<dbReference type="Gene3D" id="1.10.3720.10">
    <property type="entry name" value="MetI-like"/>
    <property type="match status" value="1"/>
</dbReference>
<dbReference type="EMBL" id="FNNZ01000020">
    <property type="protein sequence ID" value="SDX30615.1"/>
    <property type="molecule type" value="Genomic_DNA"/>
</dbReference>
<evidence type="ECO:0000313" key="12">
    <source>
        <dbReference type="EMBL" id="SDX30615.1"/>
    </source>
</evidence>
<evidence type="ECO:0000259" key="11">
    <source>
        <dbReference type="PROSITE" id="PS50928"/>
    </source>
</evidence>
<dbReference type="Proteomes" id="UP000198816">
    <property type="component" value="Unassembled WGS sequence"/>
</dbReference>
<evidence type="ECO:0000256" key="1">
    <source>
        <dbReference type="ARBA" id="ARBA00004651"/>
    </source>
</evidence>
<protein>
    <recommendedName>
        <fullName evidence="10">Phosphate transport system permease protein</fullName>
    </recommendedName>
</protein>
<evidence type="ECO:0000256" key="3">
    <source>
        <dbReference type="ARBA" id="ARBA00022448"/>
    </source>
</evidence>
<evidence type="ECO:0000256" key="4">
    <source>
        <dbReference type="ARBA" id="ARBA00022475"/>
    </source>
</evidence>
<evidence type="ECO:0000256" key="10">
    <source>
        <dbReference type="RuleBase" id="RU363054"/>
    </source>
</evidence>
<comment type="function">
    <text evidence="10">Part of the binding-protein-dependent transport system for phosphate; probably responsible for the translocation of the substrate across the membrane.</text>
</comment>
<evidence type="ECO:0000256" key="2">
    <source>
        <dbReference type="ARBA" id="ARBA00007069"/>
    </source>
</evidence>
<dbReference type="GO" id="GO:0005886">
    <property type="term" value="C:plasma membrane"/>
    <property type="evidence" value="ECO:0007669"/>
    <property type="project" value="UniProtKB-SubCell"/>
</dbReference>
<feature type="transmembrane region" description="Helical" evidence="9">
    <location>
        <begin position="123"/>
        <end position="148"/>
    </location>
</feature>
<proteinExistence type="inferred from homology"/>
<feature type="domain" description="ABC transmembrane type-1" evidence="11">
    <location>
        <begin position="86"/>
        <end position="310"/>
    </location>
</feature>
<name>A0A1H3ALX8_THIRO</name>
<keyword evidence="13" id="KW-1185">Reference proteome</keyword>
<keyword evidence="4" id="KW-1003">Cell membrane</keyword>
<dbReference type="NCBIfam" id="TIGR02138">
    <property type="entry name" value="phosphate_pstC"/>
    <property type="match status" value="1"/>
</dbReference>
<dbReference type="PANTHER" id="PTHR30425">
    <property type="entry name" value="PHOSPHATE TRANSPORT SYSTEM PERMEASE PROTEIN PST"/>
    <property type="match status" value="1"/>
</dbReference>
<keyword evidence="3 9" id="KW-0813">Transport</keyword>
<feature type="transmembrane region" description="Helical" evidence="9">
    <location>
        <begin position="90"/>
        <end position="111"/>
    </location>
</feature>
<gene>
    <name evidence="12" type="ORF">SAMN05421783_12057</name>
</gene>
<evidence type="ECO:0000256" key="7">
    <source>
        <dbReference type="ARBA" id="ARBA00022989"/>
    </source>
</evidence>
<accession>A0A1H3ALX8</accession>
<evidence type="ECO:0000313" key="13">
    <source>
        <dbReference type="Proteomes" id="UP000198816"/>
    </source>
</evidence>
<feature type="transmembrane region" description="Helical" evidence="9">
    <location>
        <begin position="291"/>
        <end position="313"/>
    </location>
</feature>
<dbReference type="OrthoDB" id="9785113at2"/>
<evidence type="ECO:0000256" key="9">
    <source>
        <dbReference type="RuleBase" id="RU363032"/>
    </source>
</evidence>
<evidence type="ECO:0000256" key="6">
    <source>
        <dbReference type="ARBA" id="ARBA00022692"/>
    </source>
</evidence>
<feature type="transmembrane region" description="Helical" evidence="9">
    <location>
        <begin position="29"/>
        <end position="50"/>
    </location>
</feature>
<dbReference type="Pfam" id="PF00528">
    <property type="entry name" value="BPD_transp_1"/>
    <property type="match status" value="1"/>
</dbReference>
<evidence type="ECO:0000256" key="8">
    <source>
        <dbReference type="ARBA" id="ARBA00023136"/>
    </source>
</evidence>
<feature type="transmembrane region" description="Helical" evidence="9">
    <location>
        <begin position="221"/>
        <end position="242"/>
    </location>
</feature>
<keyword evidence="6 9" id="KW-0812">Transmembrane</keyword>
<dbReference type="CDD" id="cd06261">
    <property type="entry name" value="TM_PBP2"/>
    <property type="match status" value="1"/>
</dbReference>
<dbReference type="InterPro" id="IPR000515">
    <property type="entry name" value="MetI-like"/>
</dbReference>
<reference evidence="13" key="1">
    <citation type="submission" date="2016-10" db="EMBL/GenBank/DDBJ databases">
        <authorList>
            <person name="Varghese N."/>
            <person name="Submissions S."/>
        </authorList>
    </citation>
    <scope>NUCLEOTIDE SEQUENCE [LARGE SCALE GENOMIC DNA]</scope>
    <source>
        <strain evidence="13">DSM 217</strain>
    </source>
</reference>
<keyword evidence="10" id="KW-0997">Cell inner membrane</keyword>
<dbReference type="SUPFAM" id="SSF161098">
    <property type="entry name" value="MetI-like"/>
    <property type="match status" value="1"/>
</dbReference>
<organism evidence="12 13">
    <name type="scientific">Thiocapsa roseopersicina</name>
    <dbReference type="NCBI Taxonomy" id="1058"/>
    <lineage>
        <taxon>Bacteria</taxon>
        <taxon>Pseudomonadati</taxon>
        <taxon>Pseudomonadota</taxon>
        <taxon>Gammaproteobacteria</taxon>
        <taxon>Chromatiales</taxon>
        <taxon>Chromatiaceae</taxon>
        <taxon>Thiocapsa</taxon>
    </lineage>
</organism>
<dbReference type="InterPro" id="IPR051124">
    <property type="entry name" value="Phosphate_Transport_Permease"/>
</dbReference>
<dbReference type="PROSITE" id="PS50928">
    <property type="entry name" value="ABC_TM1"/>
    <property type="match status" value="1"/>
</dbReference>
<keyword evidence="7 9" id="KW-1133">Transmembrane helix</keyword>
<comment type="subcellular location">
    <subcellularLocation>
        <location evidence="10">Cell inner membrane</location>
        <topology evidence="10">Multi-pass membrane protein</topology>
    </subcellularLocation>
    <subcellularLocation>
        <location evidence="1 9">Cell membrane</location>
        <topology evidence="1 9">Multi-pass membrane protein</topology>
    </subcellularLocation>
</comment>
<dbReference type="RefSeq" id="WP_093035613.1">
    <property type="nucleotide sequence ID" value="NZ_FNNZ01000020.1"/>
</dbReference>
<comment type="similarity">
    <text evidence="2 10">Belongs to the binding-protein-dependent transport system permease family. CysTW subfamily.</text>
</comment>